<organism evidence="4 7">
    <name type="scientific">Xanthomonas campestris pv. phaseoli</name>
    <dbReference type="NCBI Taxonomy" id="317013"/>
    <lineage>
        <taxon>Bacteria</taxon>
        <taxon>Pseudomonadati</taxon>
        <taxon>Pseudomonadota</taxon>
        <taxon>Gammaproteobacteria</taxon>
        <taxon>Lysobacterales</taxon>
        <taxon>Lysobacteraceae</taxon>
        <taxon>Xanthomonas</taxon>
    </lineage>
</organism>
<dbReference type="Proteomes" id="UP000234166">
    <property type="component" value="Unassembled WGS sequence"/>
</dbReference>
<comment type="caution">
    <text evidence="4">The sequence shown here is derived from an EMBL/GenBank/DDBJ whole genome shotgun (WGS) entry which is preliminary data.</text>
</comment>
<feature type="region of interest" description="Disordered" evidence="1">
    <location>
        <begin position="1"/>
        <end position="37"/>
    </location>
</feature>
<dbReference type="Proteomes" id="UP000234345">
    <property type="component" value="Unassembled WGS sequence"/>
</dbReference>
<sequence>MKQRERRNFAYPGSLDAGQVSGSHAAPSPIAESPEAGSQTFTQNIYAVFLIAQ</sequence>
<proteinExistence type="predicted"/>
<evidence type="ECO:0000313" key="4">
    <source>
        <dbReference type="EMBL" id="SOO26443.1"/>
    </source>
</evidence>
<dbReference type="AlphaFoldDB" id="A0A2H1Q1A5"/>
<protein>
    <submittedName>
        <fullName evidence="2">Secreted protein</fullName>
    </submittedName>
</protein>
<evidence type="ECO:0000313" key="6">
    <source>
        <dbReference type="Proteomes" id="UP000234181"/>
    </source>
</evidence>
<dbReference type="RefSeq" id="WP_157768394.1">
    <property type="nucleotide sequence ID" value="NZ_CP012048.1"/>
</dbReference>
<evidence type="ECO:0000256" key="1">
    <source>
        <dbReference type="SAM" id="MobiDB-lite"/>
    </source>
</evidence>
<gene>
    <name evidence="2" type="ORF">XAP6984_520038</name>
    <name evidence="3" type="ORF">XAP7430_480086</name>
    <name evidence="4" type="ORF">XFF6991_570008</name>
</gene>
<evidence type="ECO:0000313" key="2">
    <source>
        <dbReference type="EMBL" id="SON83505.1"/>
    </source>
</evidence>
<name>A0A2H1Q1A5_XANCH</name>
<accession>A0A2H1Q1A5</accession>
<dbReference type="EMBL" id="OCYT01000109">
    <property type="protein sequence ID" value="SON83505.1"/>
    <property type="molecule type" value="Genomic_DNA"/>
</dbReference>
<keyword evidence="6" id="KW-1185">Reference proteome</keyword>
<evidence type="ECO:0000313" key="7">
    <source>
        <dbReference type="Proteomes" id="UP000234345"/>
    </source>
</evidence>
<dbReference type="EMBL" id="OCYS01000103">
    <property type="protein sequence ID" value="SON90516.1"/>
    <property type="molecule type" value="Genomic_DNA"/>
</dbReference>
<evidence type="ECO:0000313" key="5">
    <source>
        <dbReference type="Proteomes" id="UP000234166"/>
    </source>
</evidence>
<dbReference type="EMBL" id="OCZC01000085">
    <property type="protein sequence ID" value="SOO26443.1"/>
    <property type="molecule type" value="Genomic_DNA"/>
</dbReference>
<reference evidence="5 6" key="1">
    <citation type="submission" date="2017-10" db="EMBL/GenBank/DDBJ databases">
        <authorList>
            <person name="Regsiter A."/>
            <person name="William W."/>
        </authorList>
    </citation>
    <scope>NUCLEOTIDE SEQUENCE [LARGE SCALE GENOMIC DNA]</scope>
    <source>
        <strain evidence="2 6">CFBP6984</strain>
        <strain evidence="4 7">CFBP6991</strain>
        <strain evidence="3 5">CFBP7430</strain>
    </source>
</reference>
<feature type="compositionally biased region" description="Low complexity" evidence="1">
    <location>
        <begin position="23"/>
        <end position="37"/>
    </location>
</feature>
<evidence type="ECO:0000313" key="3">
    <source>
        <dbReference type="EMBL" id="SON90516.1"/>
    </source>
</evidence>
<dbReference type="Proteomes" id="UP000234181">
    <property type="component" value="Unassembled WGS sequence"/>
</dbReference>